<organism evidence="2 3">
    <name type="scientific">Heligmosomoides polygyrus</name>
    <name type="common">Parasitic roundworm</name>
    <dbReference type="NCBI Taxonomy" id="6339"/>
    <lineage>
        <taxon>Eukaryota</taxon>
        <taxon>Metazoa</taxon>
        <taxon>Ecdysozoa</taxon>
        <taxon>Nematoda</taxon>
        <taxon>Chromadorea</taxon>
        <taxon>Rhabditida</taxon>
        <taxon>Rhabditina</taxon>
        <taxon>Rhabditomorpha</taxon>
        <taxon>Strongyloidea</taxon>
        <taxon>Heligmosomidae</taxon>
        <taxon>Heligmosomoides</taxon>
    </lineage>
</organism>
<accession>A0A3P8GHK2</accession>
<dbReference type="WBParaSite" id="HPBE_0002270501-mRNA-1">
    <property type="protein sequence ID" value="HPBE_0002270501-mRNA-1"/>
    <property type="gene ID" value="HPBE_0002270501"/>
</dbReference>
<evidence type="ECO:0000313" key="3">
    <source>
        <dbReference type="WBParaSite" id="HPBE_0002270501-mRNA-1"/>
    </source>
</evidence>
<dbReference type="OrthoDB" id="5876309at2759"/>
<dbReference type="Proteomes" id="UP000050761">
    <property type="component" value="Unassembled WGS sequence"/>
</dbReference>
<dbReference type="AlphaFoldDB" id="A0A183GJ65"/>
<sequence>MKQNPQTPTQADVLEYLPLLSVGEPECVSTHPILKCVDFALPIEDVDFSTIAHASRFLASLRLCRKFLHGLAFIRLQMAALNGPAVLEAARLLADAQIHSRYTSGDQTEINETAVVELSRQLSERVSTSWLPTAMRTTVSKFIKQFSSHDQLHRSLVLNTCQPSLKAFLFESFSLNRRIPSYIYSSFIYFDIYLFVLCT</sequence>
<dbReference type="EMBL" id="UZAH01034268">
    <property type="protein sequence ID" value="VDP34239.1"/>
    <property type="molecule type" value="Genomic_DNA"/>
</dbReference>
<reference evidence="3" key="2">
    <citation type="submission" date="2019-09" db="UniProtKB">
        <authorList>
            <consortium name="WormBaseParasite"/>
        </authorList>
    </citation>
    <scope>IDENTIFICATION</scope>
</reference>
<gene>
    <name evidence="1" type="ORF">HPBE_LOCUS22704</name>
</gene>
<accession>A0A183GJ65</accession>
<name>A0A183GJ65_HELPZ</name>
<evidence type="ECO:0000313" key="1">
    <source>
        <dbReference type="EMBL" id="VDP34239.1"/>
    </source>
</evidence>
<keyword evidence="2" id="KW-1185">Reference proteome</keyword>
<protein>
    <submittedName>
        <fullName evidence="1 3">Uncharacterized protein</fullName>
    </submittedName>
</protein>
<reference evidence="1 2" key="1">
    <citation type="submission" date="2018-11" db="EMBL/GenBank/DDBJ databases">
        <authorList>
            <consortium name="Pathogen Informatics"/>
        </authorList>
    </citation>
    <scope>NUCLEOTIDE SEQUENCE [LARGE SCALE GENOMIC DNA]</scope>
</reference>
<evidence type="ECO:0000313" key="2">
    <source>
        <dbReference type="Proteomes" id="UP000050761"/>
    </source>
</evidence>
<proteinExistence type="predicted"/>